<dbReference type="PROSITE" id="PS50405">
    <property type="entry name" value="GST_CTER"/>
    <property type="match status" value="1"/>
</dbReference>
<name>A0A7R9LTP8_9ACAR</name>
<evidence type="ECO:0000313" key="7">
    <source>
        <dbReference type="EMBL" id="CAD7644193.1"/>
    </source>
</evidence>
<sequence length="120" mass="13432">DLVEQQIVDINTGVGRICYDPNFETLKVEWLKNLPQSLQLLNQFIGDRPFLAGESVTYVDFFAYEVLEKLSALAPEEVSKVDNLKKYAERVGALPQIANYLKSAPKLPFNGPMAKWGGSL</sequence>
<dbReference type="EC" id="2.5.1.18" evidence="3"/>
<comment type="similarity">
    <text evidence="2">Belongs to the GST superfamily. Mu family.</text>
</comment>
<evidence type="ECO:0000259" key="6">
    <source>
        <dbReference type="PROSITE" id="PS50405"/>
    </source>
</evidence>
<dbReference type="AlphaFoldDB" id="A0A7R9LTP8"/>
<feature type="non-terminal residue" evidence="8">
    <location>
        <position position="1"/>
    </location>
</feature>
<evidence type="ECO:0000313" key="8">
    <source>
        <dbReference type="EMBL" id="CAD7647732.1"/>
    </source>
</evidence>
<dbReference type="InterPro" id="IPR050213">
    <property type="entry name" value="GST_superfamily"/>
</dbReference>
<gene>
    <name evidence="7" type="ORF">OSB1V03_LOCUS19944</name>
    <name evidence="8" type="ORF">OSB1V03_LOCUS21590</name>
</gene>
<dbReference type="GO" id="GO:0004364">
    <property type="term" value="F:glutathione transferase activity"/>
    <property type="evidence" value="ECO:0007669"/>
    <property type="project" value="UniProtKB-EC"/>
</dbReference>
<evidence type="ECO:0000256" key="4">
    <source>
        <dbReference type="ARBA" id="ARBA00022679"/>
    </source>
</evidence>
<dbReference type="PANTHER" id="PTHR11571">
    <property type="entry name" value="GLUTATHIONE S-TRANSFERASE"/>
    <property type="match status" value="1"/>
</dbReference>
<evidence type="ECO:0000256" key="2">
    <source>
        <dbReference type="ARBA" id="ARBA00005861"/>
    </source>
</evidence>
<evidence type="ECO:0000313" key="9">
    <source>
        <dbReference type="Proteomes" id="UP000759131"/>
    </source>
</evidence>
<proteinExistence type="inferred from homology"/>
<accession>A0A7R9LTP8</accession>
<dbReference type="EMBL" id="OC885434">
    <property type="protein sequence ID" value="CAD7644193.1"/>
    <property type="molecule type" value="Genomic_DNA"/>
</dbReference>
<dbReference type="SUPFAM" id="SSF47616">
    <property type="entry name" value="GST C-terminal domain-like"/>
    <property type="match status" value="1"/>
</dbReference>
<dbReference type="OrthoDB" id="4951845at2759"/>
<reference evidence="8" key="1">
    <citation type="submission" date="2020-11" db="EMBL/GenBank/DDBJ databases">
        <authorList>
            <person name="Tran Van P."/>
        </authorList>
    </citation>
    <scope>NUCLEOTIDE SEQUENCE</scope>
</reference>
<dbReference type="GO" id="GO:0006749">
    <property type="term" value="P:glutathione metabolic process"/>
    <property type="evidence" value="ECO:0007669"/>
    <property type="project" value="TreeGrafter"/>
</dbReference>
<feature type="domain" description="GST C-terminal" evidence="6">
    <location>
        <begin position="1"/>
        <end position="109"/>
    </location>
</feature>
<dbReference type="EMBL" id="CAJPIZ010040910">
    <property type="protein sequence ID" value="CAG2121644.1"/>
    <property type="molecule type" value="Genomic_DNA"/>
</dbReference>
<dbReference type="Gene3D" id="1.20.1050.130">
    <property type="match status" value="1"/>
</dbReference>
<dbReference type="PANTHER" id="PTHR11571:SF222">
    <property type="entry name" value="GLUTATHIONE TRANSFERASE"/>
    <property type="match status" value="1"/>
</dbReference>
<dbReference type="InterPro" id="IPR036282">
    <property type="entry name" value="Glutathione-S-Trfase_C_sf"/>
</dbReference>
<dbReference type="Proteomes" id="UP000759131">
    <property type="component" value="Unassembled WGS sequence"/>
</dbReference>
<dbReference type="EMBL" id="CAJPIZ010030859">
    <property type="protein sequence ID" value="CAG2119997.1"/>
    <property type="molecule type" value="Genomic_DNA"/>
</dbReference>
<comment type="catalytic activity">
    <reaction evidence="5">
        <text>RX + glutathione = an S-substituted glutathione + a halide anion + H(+)</text>
        <dbReference type="Rhea" id="RHEA:16437"/>
        <dbReference type="ChEBI" id="CHEBI:15378"/>
        <dbReference type="ChEBI" id="CHEBI:16042"/>
        <dbReference type="ChEBI" id="CHEBI:17792"/>
        <dbReference type="ChEBI" id="CHEBI:57925"/>
        <dbReference type="ChEBI" id="CHEBI:90779"/>
        <dbReference type="EC" id="2.5.1.18"/>
    </reaction>
</comment>
<dbReference type="FunFam" id="1.20.1050.10:FF:000003">
    <property type="entry name" value="Glutathione S-transferase 2"/>
    <property type="match status" value="1"/>
</dbReference>
<keyword evidence="9" id="KW-1185">Reference proteome</keyword>
<dbReference type="EMBL" id="OC895485">
    <property type="protein sequence ID" value="CAD7647732.1"/>
    <property type="molecule type" value="Genomic_DNA"/>
</dbReference>
<organism evidence="8">
    <name type="scientific">Medioppia subpectinata</name>
    <dbReference type="NCBI Taxonomy" id="1979941"/>
    <lineage>
        <taxon>Eukaryota</taxon>
        <taxon>Metazoa</taxon>
        <taxon>Ecdysozoa</taxon>
        <taxon>Arthropoda</taxon>
        <taxon>Chelicerata</taxon>
        <taxon>Arachnida</taxon>
        <taxon>Acari</taxon>
        <taxon>Acariformes</taxon>
        <taxon>Sarcoptiformes</taxon>
        <taxon>Oribatida</taxon>
        <taxon>Brachypylina</taxon>
        <taxon>Oppioidea</taxon>
        <taxon>Oppiidae</taxon>
        <taxon>Medioppia</taxon>
    </lineage>
</organism>
<comment type="function">
    <text evidence="1">Conjugation of reduced glutathione to a wide number of exogenous and endogenous hydrophobic electrophiles.</text>
</comment>
<evidence type="ECO:0000256" key="5">
    <source>
        <dbReference type="ARBA" id="ARBA00047960"/>
    </source>
</evidence>
<dbReference type="InterPro" id="IPR010987">
    <property type="entry name" value="Glutathione-S-Trfase_C-like"/>
</dbReference>
<dbReference type="InterPro" id="IPR004046">
    <property type="entry name" value="GST_C"/>
</dbReference>
<evidence type="ECO:0000256" key="3">
    <source>
        <dbReference type="ARBA" id="ARBA00012452"/>
    </source>
</evidence>
<evidence type="ECO:0000256" key="1">
    <source>
        <dbReference type="ARBA" id="ARBA00003701"/>
    </source>
</evidence>
<protein>
    <recommendedName>
        <fullName evidence="3">glutathione transferase</fullName>
        <ecNumber evidence="3">2.5.1.18</ecNumber>
    </recommendedName>
</protein>
<keyword evidence="4" id="KW-0808">Transferase</keyword>
<dbReference type="Pfam" id="PF14497">
    <property type="entry name" value="GST_C_3"/>
    <property type="match status" value="1"/>
</dbReference>